<dbReference type="AlphaFoldDB" id="A0A060T021"/>
<organism evidence="1">
    <name type="scientific">Blastobotrys adeninivorans</name>
    <name type="common">Yeast</name>
    <name type="synonym">Arxula adeninivorans</name>
    <dbReference type="NCBI Taxonomy" id="409370"/>
    <lineage>
        <taxon>Eukaryota</taxon>
        <taxon>Fungi</taxon>
        <taxon>Dikarya</taxon>
        <taxon>Ascomycota</taxon>
        <taxon>Saccharomycotina</taxon>
        <taxon>Dipodascomycetes</taxon>
        <taxon>Dipodascales</taxon>
        <taxon>Trichomonascaceae</taxon>
        <taxon>Blastobotrys</taxon>
    </lineage>
</organism>
<accession>A0A060T021</accession>
<dbReference type="GO" id="GO:0000447">
    <property type="term" value="P:endonucleolytic cleavage in ITS1 to separate SSU-rRNA from 5.8S rRNA and LSU-rRNA from tricistronic rRNA transcript (SSU-rRNA, 5.8S rRNA, LSU-rRNA)"/>
    <property type="evidence" value="ECO:0007669"/>
    <property type="project" value="TreeGrafter"/>
</dbReference>
<dbReference type="GO" id="GO:0004526">
    <property type="term" value="F:ribonuclease P activity"/>
    <property type="evidence" value="ECO:0007669"/>
    <property type="project" value="TreeGrafter"/>
</dbReference>
<dbReference type="GO" id="GO:0001682">
    <property type="term" value="P:tRNA 5'-leader removal"/>
    <property type="evidence" value="ECO:0007669"/>
    <property type="project" value="InterPro"/>
</dbReference>
<sequence length="331" mass="37160">MTQALFPQSGKQVKDKCFVYICSKEDERPVELIRSHNVATRVELIVPHRVFSGIEKQLRVNATRYSVKSTLRPFMSDEMLSIIRKEPSFVALSDSRIDHEDVIAIINGALIVSLTKDTYERAGLQGQKSARQKGQRYIVSYNLMDAKFGPGNAGYDRLLWVIDNTLSQEFEFNISCSSESIKGQFPAANSHNVKTDIHHLDDIKVPHSDSDGMQWAGDVYEWLALVSLGSDRLSANDDIDSYLCNYHLDDSSPGSMVRIAWSNVIFTSNFVETLYQTTKSIPGSAINVFGWQDTPIAWNSIEHTFNSTGINNYTLYSHGATTICFKHVNGT</sequence>
<dbReference type="InterPro" id="IPR013893">
    <property type="entry name" value="RNase_P_Rpp40"/>
</dbReference>
<name>A0A060T021_BLAAD</name>
<dbReference type="GO" id="GO:0000171">
    <property type="term" value="F:ribonuclease MRP activity"/>
    <property type="evidence" value="ECO:0007669"/>
    <property type="project" value="TreeGrafter"/>
</dbReference>
<gene>
    <name evidence="1" type="ORF">GNLVRS02_ARAD1C13310g</name>
</gene>
<dbReference type="PANTHER" id="PTHR15396">
    <property type="entry name" value="RIBONUCLEASE P PROTEIN SUBUNIT P40"/>
    <property type="match status" value="1"/>
</dbReference>
<dbReference type="PhylomeDB" id="A0A060T021"/>
<proteinExistence type="predicted"/>
<evidence type="ECO:0000313" key="1">
    <source>
        <dbReference type="EMBL" id="CDP34475.1"/>
    </source>
</evidence>
<dbReference type="GO" id="GO:0030681">
    <property type="term" value="C:multimeric ribonuclease P complex"/>
    <property type="evidence" value="ECO:0007669"/>
    <property type="project" value="TreeGrafter"/>
</dbReference>
<dbReference type="EMBL" id="HG937693">
    <property type="protein sequence ID" value="CDP34475.1"/>
    <property type="molecule type" value="Genomic_DNA"/>
</dbReference>
<dbReference type="PANTHER" id="PTHR15396:SF1">
    <property type="entry name" value="RIBONUCLEASE P PROTEIN SUBUNIT P40"/>
    <property type="match status" value="1"/>
</dbReference>
<reference evidence="1" key="2">
    <citation type="submission" date="2014-06" db="EMBL/GenBank/DDBJ databases">
        <title>The complete genome of Blastobotrys (Arxula) adeninivorans LS3 - a yeast of biotechnological interest.</title>
        <authorList>
            <person name="Kunze G."/>
            <person name="Gaillardin C."/>
            <person name="Czernicka M."/>
            <person name="Durrens P."/>
            <person name="Martin T."/>
            <person name="Boer E."/>
            <person name="Gabaldon T."/>
            <person name="Cruz J."/>
            <person name="Talla E."/>
            <person name="Marck C."/>
            <person name="Goffeau A."/>
            <person name="Barbe V."/>
            <person name="Baret P."/>
            <person name="Baronian K."/>
            <person name="Beier S."/>
            <person name="Bleykasten C."/>
            <person name="Bode R."/>
            <person name="Casaregola S."/>
            <person name="Despons L."/>
            <person name="Fairhead C."/>
            <person name="Giersberg M."/>
            <person name="Gierski P."/>
            <person name="Hahnel U."/>
            <person name="Hartmann A."/>
            <person name="Jankowska D."/>
            <person name="Jubin C."/>
            <person name="Jung P."/>
            <person name="Lafontaine I."/>
            <person name="Leh-Louis V."/>
            <person name="Lemaire M."/>
            <person name="Marcet-Houben M."/>
            <person name="Mascher M."/>
            <person name="Morel G."/>
            <person name="Richard G.-F."/>
            <person name="Riechen J."/>
            <person name="Sacerdot C."/>
            <person name="Sarkar A."/>
            <person name="Savel G."/>
            <person name="Schacherer J."/>
            <person name="Sherman D."/>
            <person name="Straub M.-L."/>
            <person name="Stein N."/>
            <person name="Thierry A."/>
            <person name="Trautwein-Schult A."/>
            <person name="Westhof E."/>
            <person name="Worch S."/>
            <person name="Dujon B."/>
            <person name="Souciet J.-L."/>
            <person name="Wincker P."/>
            <person name="Scholz U."/>
            <person name="Neuveglise N."/>
        </authorList>
    </citation>
    <scope>NUCLEOTIDE SEQUENCE</scope>
    <source>
        <strain evidence="1">LS3</strain>
    </source>
</reference>
<protein>
    <submittedName>
        <fullName evidence="1">ARAD1C13310p</fullName>
    </submittedName>
</protein>
<dbReference type="GO" id="GO:0000172">
    <property type="term" value="C:ribonuclease MRP complex"/>
    <property type="evidence" value="ECO:0007669"/>
    <property type="project" value="TreeGrafter"/>
</dbReference>
<reference evidence="1" key="1">
    <citation type="submission" date="2014-02" db="EMBL/GenBank/DDBJ databases">
        <authorList>
            <person name="Genoscope - CEA"/>
        </authorList>
    </citation>
    <scope>NUCLEOTIDE SEQUENCE</scope>
    <source>
        <strain evidence="1">LS3</strain>
    </source>
</reference>
<dbReference type="Pfam" id="PF08584">
    <property type="entry name" value="Ribonuc_P_40"/>
    <property type="match status" value="1"/>
</dbReference>